<dbReference type="EC" id="2.8.3.10" evidence="1"/>
<keyword evidence="1" id="KW-0963">Cytoplasm</keyword>
<comment type="catalytic activity">
    <reaction evidence="1">
        <text>citrate = oxaloacetate + acetate</text>
        <dbReference type="Rhea" id="RHEA:10760"/>
        <dbReference type="ChEBI" id="CHEBI:16452"/>
        <dbReference type="ChEBI" id="CHEBI:16947"/>
        <dbReference type="ChEBI" id="CHEBI:30089"/>
        <dbReference type="EC" id="4.1.3.6"/>
    </reaction>
</comment>
<dbReference type="EMBL" id="LT630450">
    <property type="protein sequence ID" value="SFV72157.1"/>
    <property type="molecule type" value="Genomic_DNA"/>
</dbReference>
<protein>
    <recommendedName>
        <fullName evidence="1">Citrate lyase alpha chain</fullName>
        <shortName evidence="1">Citrase alpha chain</shortName>
        <ecNumber evidence="1">2.8.3.10</ecNumber>
        <ecNumber evidence="1">4.1.3.6</ecNumber>
    </recommendedName>
    <alternativeName>
        <fullName evidence="1">Citrate (pro-3S)-lyase alpha chain</fullName>
    </alternativeName>
    <alternativeName>
        <fullName evidence="1">Citrate CoA-transferase subunit</fullName>
    </alternativeName>
</protein>
<dbReference type="AlphaFoldDB" id="A0A1K1LBS7"/>
<dbReference type="InterPro" id="IPR037171">
    <property type="entry name" value="NagB/RpiA_transferase-like"/>
</dbReference>
<dbReference type="EC" id="4.1.3.6" evidence="1"/>
<comment type="subcellular location">
    <subcellularLocation>
        <location evidence="1">Cytoplasm</location>
    </subcellularLocation>
</comment>
<dbReference type="SUPFAM" id="SSF100950">
    <property type="entry name" value="NagB/RpiA/CoA transferase-like"/>
    <property type="match status" value="2"/>
</dbReference>
<keyword evidence="1 2" id="KW-0456">Lyase</keyword>
<evidence type="ECO:0000256" key="1">
    <source>
        <dbReference type="PIRNR" id="PIRNR009451"/>
    </source>
</evidence>
<dbReference type="GO" id="GO:0008814">
    <property type="term" value="F:citrate CoA-transferase activity"/>
    <property type="evidence" value="ECO:0007669"/>
    <property type="project" value="UniProtKB-UniRule"/>
</dbReference>
<accession>A0A1K1LBS7</accession>
<dbReference type="GO" id="GO:0008815">
    <property type="term" value="F:citrate (pro-3S)-lyase activity"/>
    <property type="evidence" value="ECO:0007669"/>
    <property type="project" value="UniProtKB-UniRule"/>
</dbReference>
<dbReference type="NCBIfam" id="TIGR01584">
    <property type="entry name" value="citF"/>
    <property type="match status" value="1"/>
</dbReference>
<keyword evidence="3" id="KW-1185">Reference proteome</keyword>
<dbReference type="PANTHER" id="PTHR40596">
    <property type="entry name" value="CITRATE LYASE ALPHA CHAIN"/>
    <property type="match status" value="1"/>
</dbReference>
<evidence type="ECO:0000313" key="2">
    <source>
        <dbReference type="EMBL" id="SFV72157.1"/>
    </source>
</evidence>
<dbReference type="InterPro" id="IPR006472">
    <property type="entry name" value="Citrate_lyase_asu"/>
</dbReference>
<reference evidence="3" key="1">
    <citation type="submission" date="2016-10" db="EMBL/GenBank/DDBJ databases">
        <authorList>
            <person name="Wegmann U."/>
        </authorList>
    </citation>
    <scope>NUCLEOTIDE SEQUENCE [LARGE SCALE GENOMIC DNA]</scope>
</reference>
<proteinExistence type="predicted"/>
<sequence>MLRPFRGAFTTPPADQPVRSARRQKLVVPGESKLLSSLAEAIKASGLKDGMTISFHHSFREGDMIIGQVLTAISELGIKGLRFAPSAVVNIKAPSIVDFVRKGTINRIEASGIRGELGDAVIDGLMDNPVVLRPHGARPRAIEAGELEIDVAFIGASSADEYGNATGLTGPNTCGSLGYSFIDARSARTVVIITDHLVPYPCVPASISQDNVDYVVRVEQIGDSAKIGKGAARVTKNPRDLLIAERAARLIAESGWFRDGYSFQTGAGAISIACTNFLADLTAEKGIRASFSLGGSTAAIVEMFKRGLVRTIQCSQCFDSVAAHAMTSDPNIVEIDNSLYANPHNKGAMVNKLDFGILGALEVDVDFNVNILTGSSGEMMGGLGGGPDVAAGAEVSIVTLPVVRGRTPSIVKKVFTVCTPGETVAAVVTEAGIALNPRHRNYARLRENLEKSNLKLVDIEELRRIAEDITGVPKPIQCTDKIVCLVEFRDGTVIDVIRQVKRDER</sequence>
<keyword evidence="1" id="KW-0808">Transferase</keyword>
<dbReference type="Proteomes" id="UP000186323">
    <property type="component" value="Chromosome I"/>
</dbReference>
<dbReference type="GO" id="GO:0005737">
    <property type="term" value="C:cytoplasm"/>
    <property type="evidence" value="ECO:0007669"/>
    <property type="project" value="UniProtKB-SubCell"/>
</dbReference>
<dbReference type="GO" id="GO:0006084">
    <property type="term" value="P:acetyl-CoA metabolic process"/>
    <property type="evidence" value="ECO:0007669"/>
    <property type="project" value="UniProtKB-UniRule"/>
</dbReference>
<dbReference type="KEGG" id="dpg:DESPIGER_0264"/>
<comment type="catalytic activity">
    <reaction evidence="1">
        <text>citrate + acetyl-CoA = (3S)-citryl-CoA + acetate</text>
        <dbReference type="Rhea" id="RHEA:19405"/>
        <dbReference type="ChEBI" id="CHEBI:16947"/>
        <dbReference type="ChEBI" id="CHEBI:30089"/>
        <dbReference type="ChEBI" id="CHEBI:57288"/>
        <dbReference type="ChEBI" id="CHEBI:57321"/>
        <dbReference type="EC" id="2.8.3.10"/>
    </reaction>
</comment>
<dbReference type="PIRSF" id="PIRSF009451">
    <property type="entry name" value="Citrt_lyas_alpha"/>
    <property type="match status" value="1"/>
</dbReference>
<name>A0A1K1LBS7_9BACT</name>
<dbReference type="PANTHER" id="PTHR40596:SF1">
    <property type="entry name" value="CITRATE LYASE ALPHA CHAIN"/>
    <property type="match status" value="1"/>
</dbReference>
<dbReference type="Pfam" id="PF04223">
    <property type="entry name" value="CitF"/>
    <property type="match status" value="1"/>
</dbReference>
<organism evidence="2 3">
    <name type="scientific">Desulfovibrio piger</name>
    <dbReference type="NCBI Taxonomy" id="901"/>
    <lineage>
        <taxon>Bacteria</taxon>
        <taxon>Pseudomonadati</taxon>
        <taxon>Thermodesulfobacteriota</taxon>
        <taxon>Desulfovibrionia</taxon>
        <taxon>Desulfovibrionales</taxon>
        <taxon>Desulfovibrionaceae</taxon>
        <taxon>Desulfovibrio</taxon>
    </lineage>
</organism>
<dbReference type="Gene3D" id="3.40.1080.10">
    <property type="entry name" value="Glutaconate Coenzyme A-transferase"/>
    <property type="match status" value="2"/>
</dbReference>
<gene>
    <name evidence="2" type="ORF">DESPIGER_0264</name>
</gene>
<dbReference type="GO" id="GO:0009346">
    <property type="term" value="C:ATP-independent citrate lyase complex"/>
    <property type="evidence" value="ECO:0007669"/>
    <property type="project" value="UniProtKB-UniRule"/>
</dbReference>
<evidence type="ECO:0000313" key="3">
    <source>
        <dbReference type="Proteomes" id="UP000186323"/>
    </source>
</evidence>